<dbReference type="OrthoDB" id="10009055at2759"/>
<accession>A0A2G9TW03</accession>
<dbReference type="InterPro" id="IPR036427">
    <property type="entry name" value="Bromodomain-like_sf"/>
</dbReference>
<keyword evidence="4" id="KW-0805">Transcription regulation</keyword>
<evidence type="ECO:0000256" key="7">
    <source>
        <dbReference type="ARBA" id="ARBA00023242"/>
    </source>
</evidence>
<feature type="region of interest" description="Disordered" evidence="9">
    <location>
        <begin position="1"/>
        <end position="50"/>
    </location>
</feature>
<gene>
    <name evidence="11" type="ORF">TELCIR_16244</name>
</gene>
<dbReference type="PANTHER" id="PTHR16062:SF19">
    <property type="entry name" value="PROTEIN POLYBROMO-1"/>
    <property type="match status" value="1"/>
</dbReference>
<feature type="domain" description="Bromo" evidence="10">
    <location>
        <begin position="130"/>
        <end position="200"/>
    </location>
</feature>
<dbReference type="PANTHER" id="PTHR16062">
    <property type="entry name" value="SWI/SNF-RELATED"/>
    <property type="match status" value="1"/>
</dbReference>
<feature type="compositionally biased region" description="Basic and acidic residues" evidence="9">
    <location>
        <begin position="66"/>
        <end position="75"/>
    </location>
</feature>
<feature type="region of interest" description="Disordered" evidence="9">
    <location>
        <begin position="66"/>
        <end position="88"/>
    </location>
</feature>
<evidence type="ECO:0000256" key="3">
    <source>
        <dbReference type="ARBA" id="ARBA00022853"/>
    </source>
</evidence>
<dbReference type="SMART" id="SM00297">
    <property type="entry name" value="BROMO"/>
    <property type="match status" value="3"/>
</dbReference>
<dbReference type="SUPFAM" id="SSF47370">
    <property type="entry name" value="Bromodomain"/>
    <property type="match status" value="3"/>
</dbReference>
<protein>
    <submittedName>
        <fullName evidence="11">Bromodomain protein</fullName>
    </submittedName>
</protein>
<keyword evidence="3" id="KW-0156">Chromatin regulator</keyword>
<evidence type="ECO:0000256" key="1">
    <source>
        <dbReference type="ARBA" id="ARBA00004123"/>
    </source>
</evidence>
<evidence type="ECO:0000259" key="10">
    <source>
        <dbReference type="PROSITE" id="PS50014"/>
    </source>
</evidence>
<organism evidence="11 12">
    <name type="scientific">Teladorsagia circumcincta</name>
    <name type="common">Brown stomach worm</name>
    <name type="synonym">Ostertagia circumcincta</name>
    <dbReference type="NCBI Taxonomy" id="45464"/>
    <lineage>
        <taxon>Eukaryota</taxon>
        <taxon>Metazoa</taxon>
        <taxon>Ecdysozoa</taxon>
        <taxon>Nematoda</taxon>
        <taxon>Chromadorea</taxon>
        <taxon>Rhabditida</taxon>
        <taxon>Rhabditina</taxon>
        <taxon>Rhabditomorpha</taxon>
        <taxon>Strongyloidea</taxon>
        <taxon>Trichostrongylidae</taxon>
        <taxon>Teladorsagia</taxon>
    </lineage>
</organism>
<dbReference type="Gene3D" id="1.20.920.10">
    <property type="entry name" value="Bromodomain-like"/>
    <property type="match status" value="3"/>
</dbReference>
<dbReference type="EMBL" id="KZ352410">
    <property type="protein sequence ID" value="PIO62206.1"/>
    <property type="molecule type" value="Genomic_DNA"/>
</dbReference>
<sequence length="439" mass="50276">MSAKRKRLEDTAENSPPEGTPTPKRRKGRISAKERERISEEEESEEHKAAMELLEIYKDAKEKIKKGEPLEKDVNDGDPSSSGCASPISLVRSISPVPSSRASSNGSSDEIEIDMVEDILCALLELTDSTGRLISPPFRVLQSKEEFPVYYEKIRHPMDLKTIAEKARAGLYKRMSQVEADVRLLCRNAQIFSGKGSEIYKDAVALMSFFKEKRDQVLEKGVHPKRYYPDYFDEISRPMSLFMINKKLKRNDYKTFEELFKDFMQVFENACEYNMESSDIFIAAQKLQNLTIRKARELQPSLDLSQYDKKSKASKTPKTPKVLKAELDTDSDDKIGIYWPAGAFMELPSSREYPDYYQVIEHPIDMKIIRDKIENNRYESSVQLMEEFTTLFNNARQYNEANSQIARDAAVLLSMVTTAHATDKDAPYESPLALKQKFG</sequence>
<dbReference type="GO" id="GO:0003682">
    <property type="term" value="F:chromatin binding"/>
    <property type="evidence" value="ECO:0007669"/>
    <property type="project" value="TreeGrafter"/>
</dbReference>
<dbReference type="GO" id="GO:0006368">
    <property type="term" value="P:transcription elongation by RNA polymerase II"/>
    <property type="evidence" value="ECO:0007669"/>
    <property type="project" value="TreeGrafter"/>
</dbReference>
<evidence type="ECO:0000313" key="12">
    <source>
        <dbReference type="Proteomes" id="UP000230423"/>
    </source>
</evidence>
<dbReference type="GO" id="GO:0006338">
    <property type="term" value="P:chromatin remodeling"/>
    <property type="evidence" value="ECO:0007669"/>
    <property type="project" value="InterPro"/>
</dbReference>
<name>A0A2G9TW03_TELCI</name>
<proteinExistence type="predicted"/>
<dbReference type="Pfam" id="PF00439">
    <property type="entry name" value="Bromodomain"/>
    <property type="match status" value="3"/>
</dbReference>
<reference evidence="11 12" key="1">
    <citation type="submission" date="2015-09" db="EMBL/GenBank/DDBJ databases">
        <title>Draft genome of the parasitic nematode Teladorsagia circumcincta isolate WARC Sus (inbred).</title>
        <authorList>
            <person name="Mitreva M."/>
        </authorList>
    </citation>
    <scope>NUCLEOTIDE SEQUENCE [LARGE SCALE GENOMIC DNA]</scope>
    <source>
        <strain evidence="11 12">S</strain>
    </source>
</reference>
<evidence type="ECO:0000256" key="2">
    <source>
        <dbReference type="ARBA" id="ARBA00022737"/>
    </source>
</evidence>
<keyword evidence="2" id="KW-0677">Repeat</keyword>
<evidence type="ECO:0000313" key="11">
    <source>
        <dbReference type="EMBL" id="PIO62206.1"/>
    </source>
</evidence>
<evidence type="ECO:0000256" key="6">
    <source>
        <dbReference type="ARBA" id="ARBA00023163"/>
    </source>
</evidence>
<feature type="domain" description="Bromo" evidence="10">
    <location>
        <begin position="202"/>
        <end position="281"/>
    </location>
</feature>
<evidence type="ECO:0000256" key="8">
    <source>
        <dbReference type="PROSITE-ProRule" id="PRU00035"/>
    </source>
</evidence>
<comment type="subcellular location">
    <subcellularLocation>
        <location evidence="1">Nucleus</location>
    </subcellularLocation>
</comment>
<keyword evidence="12" id="KW-1185">Reference proteome</keyword>
<keyword evidence="6" id="KW-0804">Transcription</keyword>
<dbReference type="Proteomes" id="UP000230423">
    <property type="component" value="Unassembled WGS sequence"/>
</dbReference>
<dbReference type="PRINTS" id="PR00503">
    <property type="entry name" value="BROMODOMAIN"/>
</dbReference>
<dbReference type="AlphaFoldDB" id="A0A2G9TW03"/>
<dbReference type="InterPro" id="IPR037382">
    <property type="entry name" value="Rsc/polybromo"/>
</dbReference>
<evidence type="ECO:0000256" key="4">
    <source>
        <dbReference type="ARBA" id="ARBA00023015"/>
    </source>
</evidence>
<feature type="domain" description="Bromo" evidence="10">
    <location>
        <begin position="344"/>
        <end position="406"/>
    </location>
</feature>
<evidence type="ECO:0000256" key="9">
    <source>
        <dbReference type="SAM" id="MobiDB-lite"/>
    </source>
</evidence>
<dbReference type="InterPro" id="IPR001487">
    <property type="entry name" value="Bromodomain"/>
</dbReference>
<keyword evidence="5 8" id="KW-0103">Bromodomain</keyword>
<keyword evidence="7" id="KW-0539">Nucleus</keyword>
<dbReference type="GO" id="GO:0016586">
    <property type="term" value="C:RSC-type complex"/>
    <property type="evidence" value="ECO:0007669"/>
    <property type="project" value="InterPro"/>
</dbReference>
<evidence type="ECO:0000256" key="5">
    <source>
        <dbReference type="ARBA" id="ARBA00023117"/>
    </source>
</evidence>
<dbReference type="PROSITE" id="PS50014">
    <property type="entry name" value="BROMODOMAIN_2"/>
    <property type="match status" value="3"/>
</dbReference>